<feature type="transmembrane region" description="Helical" evidence="6">
    <location>
        <begin position="178"/>
        <end position="197"/>
    </location>
</feature>
<comment type="similarity">
    <text evidence="2">Belongs to the EamA transporter family.</text>
</comment>
<accession>A0A4U6QB06</accession>
<name>A0A4U6QB06_9ACTN</name>
<evidence type="ECO:0000313" key="8">
    <source>
        <dbReference type="EMBL" id="TKV57092.1"/>
    </source>
</evidence>
<sequence length="309" mass="31442">MTAGSDRWVRTKDICLALMVVVIWGVNFVVIHVGLPGVPPLLFAALRFAVICLVVPFVPRPQVKWRDLAAVGLLMSAGQFGFLYSALAVGLASGLASLLLQAQALFTVAVAAVVLRERPRPVQLIGLAVAVGGLVVVGAGQSGATPAVGIALCLAAAACWGAGNVAARRCSGASGLGLTVWGSIFVPLPLLALSVLIDGPAAIGQALTHIGWPAVLSTVYTVVLASLVGYTVWNGLLGRYPAGIVAPFTLLVPVVGLLAGSLLLDEQIRLTTLVGGALLLVGVAVVVVGPRLVARRAATGRVPGVLGRT</sequence>
<evidence type="ECO:0000313" key="9">
    <source>
        <dbReference type="Proteomes" id="UP000306985"/>
    </source>
</evidence>
<evidence type="ECO:0000256" key="3">
    <source>
        <dbReference type="ARBA" id="ARBA00022692"/>
    </source>
</evidence>
<dbReference type="PANTHER" id="PTHR32322:SF9">
    <property type="entry name" value="AMINO-ACID METABOLITE EFFLUX PUMP-RELATED"/>
    <property type="match status" value="1"/>
</dbReference>
<feature type="transmembrane region" description="Helical" evidence="6">
    <location>
        <begin position="14"/>
        <end position="35"/>
    </location>
</feature>
<evidence type="ECO:0000256" key="1">
    <source>
        <dbReference type="ARBA" id="ARBA00004141"/>
    </source>
</evidence>
<dbReference type="AlphaFoldDB" id="A0A4U6QB06"/>
<feature type="transmembrane region" description="Helical" evidence="6">
    <location>
        <begin position="244"/>
        <end position="264"/>
    </location>
</feature>
<organism evidence="8 9">
    <name type="scientific">Nakamurella flava</name>
    <dbReference type="NCBI Taxonomy" id="2576308"/>
    <lineage>
        <taxon>Bacteria</taxon>
        <taxon>Bacillati</taxon>
        <taxon>Actinomycetota</taxon>
        <taxon>Actinomycetes</taxon>
        <taxon>Nakamurellales</taxon>
        <taxon>Nakamurellaceae</taxon>
        <taxon>Nakamurella</taxon>
    </lineage>
</organism>
<dbReference type="OrthoDB" id="9812521at2"/>
<dbReference type="Proteomes" id="UP000306985">
    <property type="component" value="Unassembled WGS sequence"/>
</dbReference>
<protein>
    <recommendedName>
        <fullName evidence="7">EamA domain-containing protein</fullName>
    </recommendedName>
</protein>
<dbReference type="PANTHER" id="PTHR32322">
    <property type="entry name" value="INNER MEMBRANE TRANSPORTER"/>
    <property type="match status" value="1"/>
</dbReference>
<feature type="transmembrane region" description="Helical" evidence="6">
    <location>
        <begin position="122"/>
        <end position="141"/>
    </location>
</feature>
<gene>
    <name evidence="8" type="ORF">FDO65_20015</name>
</gene>
<evidence type="ECO:0000256" key="6">
    <source>
        <dbReference type="SAM" id="Phobius"/>
    </source>
</evidence>
<evidence type="ECO:0000256" key="4">
    <source>
        <dbReference type="ARBA" id="ARBA00022989"/>
    </source>
</evidence>
<keyword evidence="5 6" id="KW-0472">Membrane</keyword>
<keyword evidence="9" id="KW-1185">Reference proteome</keyword>
<feature type="transmembrane region" description="Helical" evidence="6">
    <location>
        <begin position="270"/>
        <end position="293"/>
    </location>
</feature>
<evidence type="ECO:0000256" key="5">
    <source>
        <dbReference type="ARBA" id="ARBA00023136"/>
    </source>
</evidence>
<comment type="subcellular location">
    <subcellularLocation>
        <location evidence="1">Membrane</location>
        <topology evidence="1">Multi-pass membrane protein</topology>
    </subcellularLocation>
</comment>
<reference evidence="8 9" key="1">
    <citation type="submission" date="2019-05" db="EMBL/GenBank/DDBJ databases">
        <title>Nakamurella sp. N5BH11, whole genome shotgun sequence.</title>
        <authorList>
            <person name="Tuo L."/>
        </authorList>
    </citation>
    <scope>NUCLEOTIDE SEQUENCE [LARGE SCALE GENOMIC DNA]</scope>
    <source>
        <strain evidence="8 9">N5BH11</strain>
    </source>
</reference>
<proteinExistence type="inferred from homology"/>
<dbReference type="InterPro" id="IPR037185">
    <property type="entry name" value="EmrE-like"/>
</dbReference>
<keyword evidence="3 6" id="KW-0812">Transmembrane</keyword>
<dbReference type="InterPro" id="IPR050638">
    <property type="entry name" value="AA-Vitamin_Transporters"/>
</dbReference>
<dbReference type="EMBL" id="SZZH01000006">
    <property type="protein sequence ID" value="TKV57092.1"/>
    <property type="molecule type" value="Genomic_DNA"/>
</dbReference>
<keyword evidence="4 6" id="KW-1133">Transmembrane helix</keyword>
<dbReference type="SUPFAM" id="SSF103481">
    <property type="entry name" value="Multidrug resistance efflux transporter EmrE"/>
    <property type="match status" value="2"/>
</dbReference>
<feature type="transmembrane region" description="Helical" evidence="6">
    <location>
        <begin position="98"/>
        <end position="115"/>
    </location>
</feature>
<evidence type="ECO:0000259" key="7">
    <source>
        <dbReference type="Pfam" id="PF00892"/>
    </source>
</evidence>
<dbReference type="InterPro" id="IPR000620">
    <property type="entry name" value="EamA_dom"/>
</dbReference>
<feature type="transmembrane region" description="Helical" evidence="6">
    <location>
        <begin position="41"/>
        <end position="58"/>
    </location>
</feature>
<feature type="domain" description="EamA" evidence="7">
    <location>
        <begin position="149"/>
        <end position="287"/>
    </location>
</feature>
<evidence type="ECO:0000256" key="2">
    <source>
        <dbReference type="ARBA" id="ARBA00007362"/>
    </source>
</evidence>
<feature type="transmembrane region" description="Helical" evidence="6">
    <location>
        <begin position="70"/>
        <end position="92"/>
    </location>
</feature>
<feature type="transmembrane region" description="Helical" evidence="6">
    <location>
        <begin position="147"/>
        <end position="166"/>
    </location>
</feature>
<feature type="domain" description="EamA" evidence="7">
    <location>
        <begin position="14"/>
        <end position="137"/>
    </location>
</feature>
<dbReference type="Pfam" id="PF00892">
    <property type="entry name" value="EamA"/>
    <property type="match status" value="2"/>
</dbReference>
<dbReference type="GO" id="GO:0016020">
    <property type="term" value="C:membrane"/>
    <property type="evidence" value="ECO:0007669"/>
    <property type="project" value="UniProtKB-SubCell"/>
</dbReference>
<feature type="transmembrane region" description="Helical" evidence="6">
    <location>
        <begin position="209"/>
        <end position="232"/>
    </location>
</feature>
<comment type="caution">
    <text evidence="8">The sequence shown here is derived from an EMBL/GenBank/DDBJ whole genome shotgun (WGS) entry which is preliminary data.</text>
</comment>